<organism evidence="2 3">
    <name type="scientific">Methyloglobulus morosus KoM1</name>
    <dbReference type="NCBI Taxonomy" id="1116472"/>
    <lineage>
        <taxon>Bacteria</taxon>
        <taxon>Pseudomonadati</taxon>
        <taxon>Pseudomonadota</taxon>
        <taxon>Gammaproteobacteria</taxon>
        <taxon>Methylococcales</taxon>
        <taxon>Methylococcaceae</taxon>
        <taxon>Methyloglobulus</taxon>
    </lineage>
</organism>
<sequence length="59" mass="6195">MIKKSFVIFGLSACLLGETPYALADNDLKTSLLKGQPISTGARITPTAALGSIFEVLDP</sequence>
<dbReference type="STRING" id="1116472.MGMO_72c00060"/>
<dbReference type="RefSeq" id="WP_023494873.1">
    <property type="nucleotide sequence ID" value="NZ_AYLO01000069.1"/>
</dbReference>
<dbReference type="Proteomes" id="UP000017842">
    <property type="component" value="Unassembled WGS sequence"/>
</dbReference>
<name>V5BFN2_9GAMM</name>
<evidence type="ECO:0000313" key="3">
    <source>
        <dbReference type="Proteomes" id="UP000017842"/>
    </source>
</evidence>
<evidence type="ECO:0000313" key="2">
    <source>
        <dbReference type="EMBL" id="ESS72085.1"/>
    </source>
</evidence>
<proteinExistence type="predicted"/>
<comment type="caution">
    <text evidence="2">The sequence shown here is derived from an EMBL/GenBank/DDBJ whole genome shotgun (WGS) entry which is preliminary data.</text>
</comment>
<dbReference type="EMBL" id="AYLO01000069">
    <property type="protein sequence ID" value="ESS72085.1"/>
    <property type="molecule type" value="Genomic_DNA"/>
</dbReference>
<keyword evidence="3" id="KW-1185">Reference proteome</keyword>
<gene>
    <name evidence="2" type="ORF">MGMO_72c00060</name>
</gene>
<feature type="chain" id="PRO_5004731412" evidence="1">
    <location>
        <begin position="25"/>
        <end position="59"/>
    </location>
</feature>
<accession>V5BFN2</accession>
<keyword evidence="1" id="KW-0732">Signal</keyword>
<reference evidence="2 3" key="1">
    <citation type="journal article" date="2013" name="Genome Announc.">
        <title>Draft Genome Sequence of the Methanotrophic Gammaproteobacterium Methyloglobulus morosus DSM 22980 Strain KoM1.</title>
        <authorList>
            <person name="Poehlein A."/>
            <person name="Deutzmann J.S."/>
            <person name="Daniel R."/>
            <person name="Simeonova D.D."/>
        </authorList>
    </citation>
    <scope>NUCLEOTIDE SEQUENCE [LARGE SCALE GENOMIC DNA]</scope>
    <source>
        <strain evidence="2 3">KoM1</strain>
    </source>
</reference>
<feature type="signal peptide" evidence="1">
    <location>
        <begin position="1"/>
        <end position="24"/>
    </location>
</feature>
<protein>
    <submittedName>
        <fullName evidence="2">Uncharacterized protein</fullName>
    </submittedName>
</protein>
<evidence type="ECO:0000256" key="1">
    <source>
        <dbReference type="SAM" id="SignalP"/>
    </source>
</evidence>
<dbReference type="AlphaFoldDB" id="V5BFN2"/>